<feature type="region of interest" description="Disordered" evidence="4">
    <location>
        <begin position="399"/>
        <end position="419"/>
    </location>
</feature>
<name>A0A1X2GZG6_SYNRA</name>
<dbReference type="CDD" id="cd00590">
    <property type="entry name" value="RRM_SF"/>
    <property type="match status" value="1"/>
</dbReference>
<dbReference type="GO" id="GO:0000288">
    <property type="term" value="P:nuclear-transcribed mRNA catabolic process, deadenylation-dependent decay"/>
    <property type="evidence" value="ECO:0007669"/>
    <property type="project" value="TreeGrafter"/>
</dbReference>
<keyword evidence="2" id="KW-0694">RNA-binding</keyword>
<dbReference type="Gene3D" id="3.30.70.330">
    <property type="match status" value="2"/>
</dbReference>
<feature type="compositionally biased region" description="Polar residues" evidence="4">
    <location>
        <begin position="368"/>
        <end position="385"/>
    </location>
</feature>
<dbReference type="PANTHER" id="PTHR47093:SF1">
    <property type="entry name" value="PROTEIN JSN1-RELATED"/>
    <property type="match status" value="1"/>
</dbReference>
<feature type="repeat" description="Pumilio" evidence="3">
    <location>
        <begin position="690"/>
        <end position="729"/>
    </location>
</feature>
<feature type="compositionally biased region" description="Low complexity" evidence="4">
    <location>
        <begin position="406"/>
        <end position="419"/>
    </location>
</feature>
<proteinExistence type="predicted"/>
<evidence type="ECO:0000259" key="6">
    <source>
        <dbReference type="PROSITE" id="PS50303"/>
    </source>
</evidence>
<dbReference type="InterPro" id="IPR016024">
    <property type="entry name" value="ARM-type_fold"/>
</dbReference>
<dbReference type="PROSITE" id="PS50102">
    <property type="entry name" value="RRM"/>
    <property type="match status" value="2"/>
</dbReference>
<feature type="domain" description="RRM" evidence="5">
    <location>
        <begin position="511"/>
        <end position="586"/>
    </location>
</feature>
<feature type="region of interest" description="Disordered" evidence="4">
    <location>
        <begin position="162"/>
        <end position="193"/>
    </location>
</feature>
<dbReference type="AlphaFoldDB" id="A0A1X2GZG6"/>
<keyword evidence="1" id="KW-0677">Repeat</keyword>
<feature type="repeat" description="Pumilio" evidence="3">
    <location>
        <begin position="767"/>
        <end position="803"/>
    </location>
</feature>
<feature type="compositionally biased region" description="Low complexity" evidence="4">
    <location>
        <begin position="239"/>
        <end position="289"/>
    </location>
</feature>
<dbReference type="Proteomes" id="UP000242180">
    <property type="component" value="Unassembled WGS sequence"/>
</dbReference>
<evidence type="ECO:0000313" key="8">
    <source>
        <dbReference type="Proteomes" id="UP000242180"/>
    </source>
</evidence>
<gene>
    <name evidence="7" type="ORF">BCR43DRAFT_499713</name>
</gene>
<dbReference type="PANTHER" id="PTHR47093">
    <property type="entry name" value="PROTEIN JSN1-RELATED"/>
    <property type="match status" value="1"/>
</dbReference>
<feature type="region of interest" description="Disordered" evidence="4">
    <location>
        <begin position="353"/>
        <end position="385"/>
    </location>
</feature>
<comment type="caution">
    <text evidence="7">The sequence shown here is derived from an EMBL/GenBank/DDBJ whole genome shotgun (WGS) entry which is preliminary data.</text>
</comment>
<dbReference type="STRING" id="13706.A0A1X2GZG6"/>
<dbReference type="PROSITE" id="PS50302">
    <property type="entry name" value="PUM"/>
    <property type="match status" value="2"/>
</dbReference>
<dbReference type="InterPro" id="IPR033133">
    <property type="entry name" value="PUM-HD"/>
</dbReference>
<dbReference type="SMART" id="SM00360">
    <property type="entry name" value="RRM"/>
    <property type="match status" value="2"/>
</dbReference>
<dbReference type="OrthoDB" id="2017782at2759"/>
<dbReference type="Pfam" id="PF00076">
    <property type="entry name" value="RRM_1"/>
    <property type="match status" value="2"/>
</dbReference>
<protein>
    <submittedName>
        <fullName evidence="7">Armadillo-type protein</fullName>
    </submittedName>
</protein>
<feature type="region of interest" description="Disordered" evidence="4">
    <location>
        <begin position="584"/>
        <end position="613"/>
    </location>
</feature>
<dbReference type="SMART" id="SM00025">
    <property type="entry name" value="Pumilio"/>
    <property type="match status" value="4"/>
</dbReference>
<dbReference type="InParanoid" id="A0A1X2GZG6"/>
<dbReference type="EMBL" id="MCGN01000013">
    <property type="protein sequence ID" value="ORY89931.1"/>
    <property type="molecule type" value="Genomic_DNA"/>
</dbReference>
<dbReference type="SUPFAM" id="SSF48371">
    <property type="entry name" value="ARM repeat"/>
    <property type="match status" value="1"/>
</dbReference>
<dbReference type="PROSITE" id="PS50303">
    <property type="entry name" value="PUM_HD"/>
    <property type="match status" value="1"/>
</dbReference>
<dbReference type="GO" id="GO:0003723">
    <property type="term" value="F:RNA binding"/>
    <property type="evidence" value="ECO:0007669"/>
    <property type="project" value="UniProtKB-UniRule"/>
</dbReference>
<organism evidence="7 8">
    <name type="scientific">Syncephalastrum racemosum</name>
    <name type="common">Filamentous fungus</name>
    <dbReference type="NCBI Taxonomy" id="13706"/>
    <lineage>
        <taxon>Eukaryota</taxon>
        <taxon>Fungi</taxon>
        <taxon>Fungi incertae sedis</taxon>
        <taxon>Mucoromycota</taxon>
        <taxon>Mucoromycotina</taxon>
        <taxon>Mucoromycetes</taxon>
        <taxon>Mucorales</taxon>
        <taxon>Syncephalastraceae</taxon>
        <taxon>Syncephalastrum</taxon>
    </lineage>
</organism>
<feature type="region of interest" description="Disordered" evidence="4">
    <location>
        <begin position="65"/>
        <end position="133"/>
    </location>
</feature>
<dbReference type="InterPro" id="IPR000504">
    <property type="entry name" value="RRM_dom"/>
</dbReference>
<feature type="domain" description="PUM-HD" evidence="6">
    <location>
        <begin position="632"/>
        <end position="972"/>
    </location>
</feature>
<keyword evidence="8" id="KW-1185">Reference proteome</keyword>
<evidence type="ECO:0000256" key="4">
    <source>
        <dbReference type="SAM" id="MobiDB-lite"/>
    </source>
</evidence>
<feature type="compositionally biased region" description="Low complexity" evidence="4">
    <location>
        <begin position="596"/>
        <end position="612"/>
    </location>
</feature>
<evidence type="ECO:0000256" key="1">
    <source>
        <dbReference type="ARBA" id="ARBA00022737"/>
    </source>
</evidence>
<feature type="domain" description="RRM" evidence="5">
    <location>
        <begin position="422"/>
        <end position="497"/>
    </location>
</feature>
<evidence type="ECO:0000313" key="7">
    <source>
        <dbReference type="EMBL" id="ORY89931.1"/>
    </source>
</evidence>
<dbReference type="InterPro" id="IPR052645">
    <property type="entry name" value="Pumilio_domain_protein"/>
</dbReference>
<evidence type="ECO:0000259" key="5">
    <source>
        <dbReference type="PROSITE" id="PS50102"/>
    </source>
</evidence>
<evidence type="ECO:0000256" key="2">
    <source>
        <dbReference type="PROSITE-ProRule" id="PRU00176"/>
    </source>
</evidence>
<sequence>MKESNSMRQGYGTSRDLDVVLEENEAVTTSAGGGGGGGMSYLDGVLDPLPSSLSFLRAMHTKASTGSVSAFHNDTTMERPSLPMRRARAGTMPSLVHGSMPGDDRTHRSPLLRPAAPPTTQHHHHQQQHPQHTALANPSIDTRHRSGSLNLPIPPPMHLSFDSGLFGWQDEPPSKSSSQLPSPSTEQLLRGDSDFSIARTLRSLGLEDDHRIESSTSTPFHPMHHHHHQPHASPPPAPSGRSLLSNTSSNRSRSYSVNAAARYQDPAPMTTAPPSTTTTRARTTSMSRSFVQNRPRASSMGRMDYGRPSPPVPSSLWQMHAPLETLTDDEYDDDKSHGGLSLGDSELLANLIQKQQHQQHQHQQHQQPSYEETTTNGMPSAAATNHGTMAEPYLHFSQSTPTFRNQPQMTTSTSSPTQAATRSLWIGNVDATVSVDNLTQMFSVFGPIESVRLLLEKECAFVNFFHVEDAIRAKEEVLGRLGGRVGNCIVRIGFGRADAAVPDTSALQPTRALWLGNIPPGTAPSALQHMFSPFGIIESVRVLSHKNCGFVNFELVESAAKARDALLQNEIGSQGFAGVRVGFAKVPPPKSQTTEPAHSPSSPHQAPARSSQEIADNEAWLAELWTIMQDLGADAQAKALLKPLEQTSNYFDSIPPVPELGANRKFDAGRLRDLRKKLDNATKHSKEVEQVAHDCLDEIAELSSDYIGNTVVQRLFEKCTEDTKTAMLERIAPHLASIGVHKNGTWAAQKIIDTIKTPAQIRLVCTHMKPYVPPLLLDQFGNYAVQCCLRLSENQFIFDAMVEKLVSIAQGRFGARAMRGTLENPNVTPEQQLFVAASLVLHAPSLSLNANGTLLLSWLIDSSGIAAHRTLAGHLAPTLATVATHKLGSQMLLKLFNQDSDARALLLDTLLDEACLQAVLNDQVRGLSLVQKLLASHCLSADQTERLTSALRPLLTTLQGAGHKKLLDELDN</sequence>
<reference evidence="7 8" key="1">
    <citation type="submission" date="2016-07" db="EMBL/GenBank/DDBJ databases">
        <title>Pervasive Adenine N6-methylation of Active Genes in Fungi.</title>
        <authorList>
            <consortium name="DOE Joint Genome Institute"/>
            <person name="Mondo S.J."/>
            <person name="Dannebaum R.O."/>
            <person name="Kuo R.C."/>
            <person name="Labutti K."/>
            <person name="Haridas S."/>
            <person name="Kuo A."/>
            <person name="Salamov A."/>
            <person name="Ahrendt S.R."/>
            <person name="Lipzen A."/>
            <person name="Sullivan W."/>
            <person name="Andreopoulos W.B."/>
            <person name="Clum A."/>
            <person name="Lindquist E."/>
            <person name="Daum C."/>
            <person name="Ramamoorthy G.K."/>
            <person name="Gryganskyi A."/>
            <person name="Culley D."/>
            <person name="Magnuson J.K."/>
            <person name="James T.Y."/>
            <person name="O'Malley M.A."/>
            <person name="Stajich J.E."/>
            <person name="Spatafora J.W."/>
            <person name="Visel A."/>
            <person name="Grigoriev I.V."/>
        </authorList>
    </citation>
    <scope>NUCLEOTIDE SEQUENCE [LARGE SCALE GENOMIC DNA]</scope>
    <source>
        <strain evidence="7 8">NRRL 2496</strain>
    </source>
</reference>
<feature type="compositionally biased region" description="Polar residues" evidence="4">
    <location>
        <begin position="65"/>
        <end position="74"/>
    </location>
</feature>
<feature type="region of interest" description="Disordered" evidence="4">
    <location>
        <begin position="207"/>
        <end position="316"/>
    </location>
</feature>
<feature type="compositionally biased region" description="Low complexity" evidence="4">
    <location>
        <begin position="174"/>
        <end position="184"/>
    </location>
</feature>
<dbReference type="Gene3D" id="1.25.10.10">
    <property type="entry name" value="Leucine-rich Repeat Variant"/>
    <property type="match status" value="1"/>
</dbReference>
<dbReference type="OMA" id="QCIVRIG"/>
<dbReference type="Pfam" id="PF00806">
    <property type="entry name" value="PUF"/>
    <property type="match status" value="2"/>
</dbReference>
<dbReference type="InterPro" id="IPR035979">
    <property type="entry name" value="RBD_domain_sf"/>
</dbReference>
<evidence type="ECO:0000256" key="3">
    <source>
        <dbReference type="PROSITE-ProRule" id="PRU00317"/>
    </source>
</evidence>
<dbReference type="InterPro" id="IPR012677">
    <property type="entry name" value="Nucleotide-bd_a/b_plait_sf"/>
</dbReference>
<accession>A0A1X2GZG6</accession>
<dbReference type="SUPFAM" id="SSF54928">
    <property type="entry name" value="RNA-binding domain, RBD"/>
    <property type="match status" value="1"/>
</dbReference>
<dbReference type="InterPro" id="IPR001313">
    <property type="entry name" value="Pumilio_RNA-bd_rpt"/>
</dbReference>
<dbReference type="InterPro" id="IPR011989">
    <property type="entry name" value="ARM-like"/>
</dbReference>